<dbReference type="RefSeq" id="WP_196149712.1">
    <property type="nucleotide sequence ID" value="NZ_JADMLG010000005.1"/>
</dbReference>
<protein>
    <submittedName>
        <fullName evidence="2">Uncharacterized protein</fullName>
    </submittedName>
</protein>
<accession>A0A931IBE6</accession>
<comment type="caution">
    <text evidence="2">The sequence shown here is derived from an EMBL/GenBank/DDBJ whole genome shotgun (WGS) entry which is preliminary data.</text>
</comment>
<keyword evidence="1" id="KW-0472">Membrane</keyword>
<dbReference type="AlphaFoldDB" id="A0A931IBE6"/>
<evidence type="ECO:0000313" key="3">
    <source>
        <dbReference type="Proteomes" id="UP000655751"/>
    </source>
</evidence>
<keyword evidence="1" id="KW-0812">Transmembrane</keyword>
<dbReference type="Proteomes" id="UP000655751">
    <property type="component" value="Unassembled WGS sequence"/>
</dbReference>
<feature type="transmembrane region" description="Helical" evidence="1">
    <location>
        <begin position="12"/>
        <end position="36"/>
    </location>
</feature>
<keyword evidence="3" id="KW-1185">Reference proteome</keyword>
<proteinExistence type="predicted"/>
<name>A0A931IBE6_9NOCA</name>
<evidence type="ECO:0000313" key="2">
    <source>
        <dbReference type="EMBL" id="MBH0777360.1"/>
    </source>
</evidence>
<evidence type="ECO:0000256" key="1">
    <source>
        <dbReference type="SAM" id="Phobius"/>
    </source>
</evidence>
<gene>
    <name evidence="2" type="ORF">IT779_13830</name>
</gene>
<dbReference type="EMBL" id="JADMLG010000005">
    <property type="protein sequence ID" value="MBH0777360.1"/>
    <property type="molecule type" value="Genomic_DNA"/>
</dbReference>
<sequence>MVISKALGLGQAAIVTFAVAVFPIWILICLLAAATLRRRANTFIRCRPIVSTDAFEFEAHPRFATAMTDSSADDFT</sequence>
<keyword evidence="1" id="KW-1133">Transmembrane helix</keyword>
<organism evidence="2 3">
    <name type="scientific">Nocardia bovistercoris</name>
    <dbReference type="NCBI Taxonomy" id="2785916"/>
    <lineage>
        <taxon>Bacteria</taxon>
        <taxon>Bacillati</taxon>
        <taxon>Actinomycetota</taxon>
        <taxon>Actinomycetes</taxon>
        <taxon>Mycobacteriales</taxon>
        <taxon>Nocardiaceae</taxon>
        <taxon>Nocardia</taxon>
    </lineage>
</organism>
<reference evidence="2" key="1">
    <citation type="submission" date="2020-11" db="EMBL/GenBank/DDBJ databases">
        <title>Nocardia NEAU-351.nov., a novel actinomycete isolated from the cow dung.</title>
        <authorList>
            <person name="Zhang X."/>
        </authorList>
    </citation>
    <scope>NUCLEOTIDE SEQUENCE</scope>
    <source>
        <strain evidence="2">NEAU-351</strain>
    </source>
</reference>